<evidence type="ECO:0000256" key="6">
    <source>
        <dbReference type="ARBA" id="ARBA00052482"/>
    </source>
</evidence>
<comment type="subunit">
    <text evidence="7">The complex is composed of two ATP-binding proteins (OpuCA), two transmembrane proteins (OpuCB and OpuCD) and a solute-binding protein (OpuCC).</text>
</comment>
<dbReference type="AlphaFoldDB" id="A0A198A444"/>
<dbReference type="Proteomes" id="UP000078454">
    <property type="component" value="Unassembled WGS sequence"/>
</dbReference>
<dbReference type="InterPro" id="IPR050093">
    <property type="entry name" value="ABC_SmlMolc_Importer"/>
</dbReference>
<dbReference type="OrthoDB" id="9802264at2"/>
<keyword evidence="2" id="KW-0547">Nucleotide-binding</keyword>
<dbReference type="STRING" id="1850517.A8708_19790"/>
<dbReference type="GO" id="GO:0043190">
    <property type="term" value="C:ATP-binding cassette (ABC) transporter complex"/>
    <property type="evidence" value="ECO:0007669"/>
    <property type="project" value="InterPro"/>
</dbReference>
<keyword evidence="3" id="KW-0067">ATP-binding</keyword>
<dbReference type="SMART" id="SM00382">
    <property type="entry name" value="AAA"/>
    <property type="match status" value="1"/>
</dbReference>
<evidence type="ECO:0000256" key="2">
    <source>
        <dbReference type="ARBA" id="ARBA00022741"/>
    </source>
</evidence>
<dbReference type="EMBL" id="LYPB01000076">
    <property type="protein sequence ID" value="OAS16264.1"/>
    <property type="molecule type" value="Genomic_DNA"/>
</dbReference>
<dbReference type="PANTHER" id="PTHR42781:SF4">
    <property type="entry name" value="SPERMIDINE_PUTRESCINE IMPORT ATP-BINDING PROTEIN POTA"/>
    <property type="match status" value="1"/>
</dbReference>
<evidence type="ECO:0000256" key="5">
    <source>
        <dbReference type="ARBA" id="ARBA00023032"/>
    </source>
</evidence>
<evidence type="ECO:0000256" key="8">
    <source>
        <dbReference type="ARBA" id="ARBA00066388"/>
    </source>
</evidence>
<dbReference type="PROSITE" id="PS00211">
    <property type="entry name" value="ABC_TRANSPORTER_1"/>
    <property type="match status" value="1"/>
</dbReference>
<gene>
    <name evidence="11" type="ORF">A8708_19790</name>
</gene>
<dbReference type="SUPFAM" id="SSF52540">
    <property type="entry name" value="P-loop containing nucleoside triphosphate hydrolases"/>
    <property type="match status" value="1"/>
</dbReference>
<dbReference type="InterPro" id="IPR013611">
    <property type="entry name" value="Transp-assoc_OB_typ2"/>
</dbReference>
<dbReference type="GO" id="GO:0015419">
    <property type="term" value="F:ABC-type sulfate transporter activity"/>
    <property type="evidence" value="ECO:0007669"/>
    <property type="project" value="InterPro"/>
</dbReference>
<evidence type="ECO:0000259" key="10">
    <source>
        <dbReference type="PROSITE" id="PS50893"/>
    </source>
</evidence>
<evidence type="ECO:0000256" key="7">
    <source>
        <dbReference type="ARBA" id="ARBA00063934"/>
    </source>
</evidence>
<evidence type="ECO:0000313" key="11">
    <source>
        <dbReference type="EMBL" id="OAS16264.1"/>
    </source>
</evidence>
<dbReference type="PANTHER" id="PTHR42781">
    <property type="entry name" value="SPERMIDINE/PUTRESCINE IMPORT ATP-BINDING PROTEIN POTA"/>
    <property type="match status" value="1"/>
</dbReference>
<dbReference type="InterPro" id="IPR008995">
    <property type="entry name" value="Mo/tungstate-bd_C_term_dom"/>
</dbReference>
<dbReference type="GO" id="GO:0015418">
    <property type="term" value="F:ABC-type quaternary ammonium compound transporting activity"/>
    <property type="evidence" value="ECO:0007669"/>
    <property type="project" value="UniProtKB-EC"/>
</dbReference>
<feature type="domain" description="ABC transporter" evidence="10">
    <location>
        <begin position="3"/>
        <end position="233"/>
    </location>
</feature>
<dbReference type="FunFam" id="3.40.50.300:FF:000425">
    <property type="entry name" value="Probable ABC transporter, ATP-binding subunit"/>
    <property type="match status" value="1"/>
</dbReference>
<dbReference type="GO" id="GO:0016887">
    <property type="term" value="F:ATP hydrolysis activity"/>
    <property type="evidence" value="ECO:0007669"/>
    <property type="project" value="InterPro"/>
</dbReference>
<dbReference type="EC" id="7.6.2.9" evidence="8"/>
<dbReference type="GO" id="GO:0005524">
    <property type="term" value="F:ATP binding"/>
    <property type="evidence" value="ECO:0007669"/>
    <property type="project" value="UniProtKB-KW"/>
</dbReference>
<organism evidence="11 12">
    <name type="scientific">Paenibacillus oryzisoli</name>
    <dbReference type="NCBI Taxonomy" id="1850517"/>
    <lineage>
        <taxon>Bacteria</taxon>
        <taxon>Bacillati</taxon>
        <taxon>Bacillota</taxon>
        <taxon>Bacilli</taxon>
        <taxon>Bacillales</taxon>
        <taxon>Paenibacillaceae</taxon>
        <taxon>Paenibacillus</taxon>
    </lineage>
</organism>
<comment type="caution">
    <text evidence="11">The sequence shown here is derived from an EMBL/GenBank/DDBJ whole genome shotgun (WGS) entry which is preliminary data.</text>
</comment>
<dbReference type="NCBIfam" id="TIGR00968">
    <property type="entry name" value="3a0106s01"/>
    <property type="match status" value="1"/>
</dbReference>
<dbReference type="RefSeq" id="WP_068667151.1">
    <property type="nucleotide sequence ID" value="NZ_LYPB01000076.1"/>
</dbReference>
<dbReference type="InterPro" id="IPR003593">
    <property type="entry name" value="AAA+_ATPase"/>
</dbReference>
<dbReference type="Gene3D" id="3.40.50.300">
    <property type="entry name" value="P-loop containing nucleotide triphosphate hydrolases"/>
    <property type="match status" value="1"/>
</dbReference>
<reference evidence="11 12" key="1">
    <citation type="submission" date="2016-05" db="EMBL/GenBank/DDBJ databases">
        <title>Paenibacillus sp. 1ZS3-15 nov., isolated from the rhizosphere soil.</title>
        <authorList>
            <person name="Zhang X.X."/>
            <person name="Zhang J."/>
        </authorList>
    </citation>
    <scope>NUCLEOTIDE SEQUENCE [LARGE SCALE GENOMIC DNA]</scope>
    <source>
        <strain evidence="11 12">1ZS3-15</strain>
    </source>
</reference>
<evidence type="ECO:0000313" key="12">
    <source>
        <dbReference type="Proteomes" id="UP000078454"/>
    </source>
</evidence>
<evidence type="ECO:0000256" key="3">
    <source>
        <dbReference type="ARBA" id="ARBA00022840"/>
    </source>
</evidence>
<dbReference type="InterPro" id="IPR017871">
    <property type="entry name" value="ABC_transporter-like_CS"/>
</dbReference>
<protein>
    <recommendedName>
        <fullName evidence="9">Carnitine transport ATP-binding protein OpuCA</fullName>
        <ecNumber evidence="8">7.6.2.9</ecNumber>
    </recommendedName>
</protein>
<dbReference type="SUPFAM" id="SSF50331">
    <property type="entry name" value="MOP-like"/>
    <property type="match status" value="1"/>
</dbReference>
<dbReference type="Pfam" id="PF08402">
    <property type="entry name" value="TOBE_2"/>
    <property type="match status" value="1"/>
</dbReference>
<proteinExistence type="predicted"/>
<dbReference type="Pfam" id="PF00005">
    <property type="entry name" value="ABC_tran"/>
    <property type="match status" value="1"/>
</dbReference>
<dbReference type="InterPro" id="IPR003439">
    <property type="entry name" value="ABC_transporter-like_ATP-bd"/>
</dbReference>
<dbReference type="PROSITE" id="PS50893">
    <property type="entry name" value="ABC_TRANSPORTER_2"/>
    <property type="match status" value="1"/>
</dbReference>
<keyword evidence="4" id="KW-1278">Translocase</keyword>
<evidence type="ECO:0000256" key="9">
    <source>
        <dbReference type="ARBA" id="ARBA00070305"/>
    </source>
</evidence>
<name>A0A198A444_9BACL</name>
<keyword evidence="12" id="KW-1185">Reference proteome</keyword>
<keyword evidence="1" id="KW-0813">Transport</keyword>
<evidence type="ECO:0000256" key="1">
    <source>
        <dbReference type="ARBA" id="ARBA00022448"/>
    </source>
</evidence>
<keyword evidence="5" id="KW-0764">Sulfate transport</keyword>
<evidence type="ECO:0000256" key="4">
    <source>
        <dbReference type="ARBA" id="ARBA00022967"/>
    </source>
</evidence>
<accession>A0A198A444</accession>
<sequence length="361" mass="40426">MHIEVTNLNKHFGDFHAIKDVNFSIKEGNLVGLIGPSGGGKTSILRMLSGLESPTSGNIYFDGKLATHLPVQERGIGFVFQSYALFKHMTVFDNVAYGLKVLKKSKTDIQDRVTYLVNLMGLSGHERKYPHQLSGGQRQRVAFARALAPEPRLLLLDEPFAAIDAKIRKELRVWLRNLINEFKVTTLFVTHDQDEAIEVADEIILVQGGKIEQQGTPWEIYTKPASSFAASFIGESNVLPSYAPLVGFPTLADLHQDGKWLPHVNVLIRPENIEVRPHNVSHLATAGEKGKVTHVHFRGDSWYLEVDTGAIKLFAYQPVKERIYQVGDEVNILIHQISVFTQTGTTWIDNQAKQDPQPVFI</sequence>
<dbReference type="InterPro" id="IPR005666">
    <property type="entry name" value="Sulph_transpt1"/>
</dbReference>
<dbReference type="InterPro" id="IPR027417">
    <property type="entry name" value="P-loop_NTPase"/>
</dbReference>
<comment type="catalytic activity">
    <reaction evidence="6">
        <text>a quaternary ammonium(out) + ATP + H2O = a quaternary ammonium(in) + ADP + phosphate + H(+)</text>
        <dbReference type="Rhea" id="RHEA:11036"/>
        <dbReference type="ChEBI" id="CHEBI:15377"/>
        <dbReference type="ChEBI" id="CHEBI:15378"/>
        <dbReference type="ChEBI" id="CHEBI:30616"/>
        <dbReference type="ChEBI" id="CHEBI:35267"/>
        <dbReference type="ChEBI" id="CHEBI:43474"/>
        <dbReference type="ChEBI" id="CHEBI:456216"/>
        <dbReference type="EC" id="7.6.2.9"/>
    </reaction>
</comment>